<dbReference type="SFLD" id="SFLDG01140">
    <property type="entry name" value="C2.B:_Phosphomannomutase_and_P"/>
    <property type="match status" value="1"/>
</dbReference>
<dbReference type="PANTHER" id="PTHR10000:SF8">
    <property type="entry name" value="HAD SUPERFAMILY HYDROLASE-LIKE, TYPE 3"/>
    <property type="match status" value="1"/>
</dbReference>
<dbReference type="RefSeq" id="WP_204792682.1">
    <property type="nucleotide sequence ID" value="NZ_JACSNQ010000002.1"/>
</dbReference>
<dbReference type="NCBIfam" id="TIGR00099">
    <property type="entry name" value="Cof-subfamily"/>
    <property type="match status" value="1"/>
</dbReference>
<gene>
    <name evidence="1" type="ORF">H9X80_01980</name>
</gene>
<dbReference type="SFLD" id="SFLDS00003">
    <property type="entry name" value="Haloacid_Dehalogenase"/>
    <property type="match status" value="1"/>
</dbReference>
<dbReference type="PANTHER" id="PTHR10000">
    <property type="entry name" value="PHOSPHOSERINE PHOSPHATASE"/>
    <property type="match status" value="1"/>
</dbReference>
<dbReference type="NCBIfam" id="TIGR01484">
    <property type="entry name" value="HAD-SF-IIB"/>
    <property type="match status" value="1"/>
</dbReference>
<protein>
    <submittedName>
        <fullName evidence="1">HAD family hydrolase</fullName>
    </submittedName>
</protein>
<proteinExistence type="predicted"/>
<dbReference type="InterPro" id="IPR036412">
    <property type="entry name" value="HAD-like_sf"/>
</dbReference>
<reference evidence="1 2" key="1">
    <citation type="journal article" date="2021" name="Sci. Rep.">
        <title>The distribution of antibiotic resistance genes in chicken gut microbiota commensals.</title>
        <authorList>
            <person name="Juricova H."/>
            <person name="Matiasovicova J."/>
            <person name="Kubasova T."/>
            <person name="Cejkova D."/>
            <person name="Rychlik I."/>
        </authorList>
    </citation>
    <scope>NUCLEOTIDE SEQUENCE [LARGE SCALE GENOMIC DNA]</scope>
    <source>
        <strain evidence="1 2">An794</strain>
    </source>
</reference>
<dbReference type="CDD" id="cd07516">
    <property type="entry name" value="HAD_Pase"/>
    <property type="match status" value="1"/>
</dbReference>
<evidence type="ECO:0000313" key="1">
    <source>
        <dbReference type="EMBL" id="MBM6774323.1"/>
    </source>
</evidence>
<dbReference type="PROSITE" id="PS01229">
    <property type="entry name" value="COF_2"/>
    <property type="match status" value="1"/>
</dbReference>
<dbReference type="SUPFAM" id="SSF56784">
    <property type="entry name" value="HAD-like"/>
    <property type="match status" value="1"/>
</dbReference>
<dbReference type="InterPro" id="IPR023214">
    <property type="entry name" value="HAD_sf"/>
</dbReference>
<accession>A0ABS2F155</accession>
<dbReference type="InterPro" id="IPR000150">
    <property type="entry name" value="Cof"/>
</dbReference>
<name>A0ABS2F155_9ACTN</name>
<dbReference type="EMBL" id="JACSNQ010000002">
    <property type="protein sequence ID" value="MBM6774323.1"/>
    <property type="molecule type" value="Genomic_DNA"/>
</dbReference>
<dbReference type="Gene3D" id="3.40.50.1000">
    <property type="entry name" value="HAD superfamily/HAD-like"/>
    <property type="match status" value="1"/>
</dbReference>
<dbReference type="Pfam" id="PF08282">
    <property type="entry name" value="Hydrolase_3"/>
    <property type="match status" value="1"/>
</dbReference>
<dbReference type="Gene3D" id="3.30.1240.10">
    <property type="match status" value="1"/>
</dbReference>
<evidence type="ECO:0000313" key="2">
    <source>
        <dbReference type="Proteomes" id="UP000712527"/>
    </source>
</evidence>
<comment type="caution">
    <text evidence="1">The sequence shown here is derived from an EMBL/GenBank/DDBJ whole genome shotgun (WGS) entry which is preliminary data.</text>
</comment>
<keyword evidence="1" id="KW-0378">Hydrolase</keyword>
<dbReference type="GO" id="GO:0016787">
    <property type="term" value="F:hydrolase activity"/>
    <property type="evidence" value="ECO:0007669"/>
    <property type="project" value="UniProtKB-KW"/>
</dbReference>
<organism evidence="1 2">
    <name type="scientific">Olsenella profusa</name>
    <dbReference type="NCBI Taxonomy" id="138595"/>
    <lineage>
        <taxon>Bacteria</taxon>
        <taxon>Bacillati</taxon>
        <taxon>Actinomycetota</taxon>
        <taxon>Coriobacteriia</taxon>
        <taxon>Coriobacteriales</taxon>
        <taxon>Atopobiaceae</taxon>
        <taxon>Olsenella</taxon>
    </lineage>
</organism>
<dbReference type="InterPro" id="IPR006379">
    <property type="entry name" value="HAD-SF_hydro_IIB"/>
</dbReference>
<dbReference type="Proteomes" id="UP000712527">
    <property type="component" value="Unassembled WGS sequence"/>
</dbReference>
<keyword evidence="2" id="KW-1185">Reference proteome</keyword>
<sequence>MTRLVFVDLDGTFLLPDKTVSAENLAILDEAAARGVQVVPCTGRNVTGVPRELAEHPCVRYAVCCNGALVCDVRTNEVLREVDMERELVRSLYDDLRDLDITFDLFADGTVYTAADRWHVIDRMAVSPASREQIKTVRTRREETAGQLIDLVGPICRVNVFYLDEPSAQVVWRAVDARPELTRASSLPCNVEITRAEAHKGAGLRWLCAHLGVDVADTVAFGDSDNDLTMLEAAGDGVAMGNANEACRAVADHTCPSCAESGVARYLRALWA</sequence>